<evidence type="ECO:0000256" key="1">
    <source>
        <dbReference type="SAM" id="Phobius"/>
    </source>
</evidence>
<reference evidence="3 4" key="1">
    <citation type="submission" date="2020-06" db="EMBL/GenBank/DDBJ databases">
        <title>Acidovorax antarctica sp. nov., isolated from Corinth ice sheet soil, Antarctic Fields Peninsula.</title>
        <authorList>
            <person name="Xu Q."/>
            <person name="Peng F."/>
        </authorList>
    </citation>
    <scope>NUCLEOTIDE SEQUENCE [LARGE SCALE GENOMIC DNA]</scope>
    <source>
        <strain evidence="3 4">16-35-5</strain>
    </source>
</reference>
<feature type="transmembrane region" description="Helical" evidence="1">
    <location>
        <begin position="21"/>
        <end position="44"/>
    </location>
</feature>
<accession>A0A6N1X294</accession>
<evidence type="ECO:0000259" key="2">
    <source>
        <dbReference type="Pfam" id="PF07811"/>
    </source>
</evidence>
<dbReference type="Proteomes" id="UP000509579">
    <property type="component" value="Chromosome"/>
</dbReference>
<keyword evidence="1" id="KW-0472">Membrane</keyword>
<dbReference type="AlphaFoldDB" id="A0A6N1X294"/>
<evidence type="ECO:0000313" key="4">
    <source>
        <dbReference type="Proteomes" id="UP000509579"/>
    </source>
</evidence>
<proteinExistence type="predicted"/>
<dbReference type="Pfam" id="PF07811">
    <property type="entry name" value="TadE"/>
    <property type="match status" value="1"/>
</dbReference>
<keyword evidence="1" id="KW-0812">Transmembrane</keyword>
<evidence type="ECO:0000313" key="3">
    <source>
        <dbReference type="EMBL" id="QKV53461.1"/>
    </source>
</evidence>
<gene>
    <name evidence="3" type="ORF">HUK68_11490</name>
</gene>
<dbReference type="InterPro" id="IPR012495">
    <property type="entry name" value="TadE-like_dom"/>
</dbReference>
<name>A0A6N1X294_9BURK</name>
<dbReference type="KEGG" id="aant:HUK68_11490"/>
<keyword evidence="4" id="KW-1185">Reference proteome</keyword>
<organism evidence="3 4">
    <name type="scientific">Comamonas antarctica</name>
    <dbReference type="NCBI Taxonomy" id="2743470"/>
    <lineage>
        <taxon>Bacteria</taxon>
        <taxon>Pseudomonadati</taxon>
        <taxon>Pseudomonadota</taxon>
        <taxon>Betaproteobacteria</taxon>
        <taxon>Burkholderiales</taxon>
        <taxon>Comamonadaceae</taxon>
        <taxon>Comamonas</taxon>
    </lineage>
</organism>
<protein>
    <submittedName>
        <fullName evidence="3">Pilus assembly protein</fullName>
    </submittedName>
</protein>
<dbReference type="EMBL" id="CP054840">
    <property type="protein sequence ID" value="QKV53461.1"/>
    <property type="molecule type" value="Genomic_DNA"/>
</dbReference>
<sequence>MRPCHTPAPPRRQRGVYALEWAIIFPVFFLLVYAILCYGLSFLVRASMQHAVEEGARAALRYPVGKSASDWNDRKLLALQAVKDSLDWLPPAIRPTDADIRFTVCRVGDAGCNADSALVADLGCDAKTPCLILVSYAIQDYQSSAIAPAIPGFGLVLPSTLQATASILMDRELL</sequence>
<keyword evidence="1" id="KW-1133">Transmembrane helix</keyword>
<feature type="domain" description="TadE-like" evidence="2">
    <location>
        <begin position="15"/>
        <end position="57"/>
    </location>
</feature>
<dbReference type="RefSeq" id="WP_175504267.1">
    <property type="nucleotide sequence ID" value="NZ_CP054840.1"/>
</dbReference>